<sequence length="184" mass="21610">MVLNYQGANFGSDLMKEVCESLGIKKLELPLTIHKNEQWPIALPSLCYAYNTSRNDATKIYPFELVFRRAGDRVDSCFDHFDHGMKAIFENIFNDLYYMKQTNIEYIFFNIPLGDCRYLEITNQTWIEQKIKSHHPAFSRKTKNIAKSIIPFYIITEEMIKKEFGSKHSYTQKVCKEIRNSGKI</sequence>
<name>A0A0C2MMS5_THEKT</name>
<evidence type="ECO:0008006" key="3">
    <source>
        <dbReference type="Google" id="ProtNLM"/>
    </source>
</evidence>
<accession>A0A0C2MMS5</accession>
<dbReference type="Proteomes" id="UP000031668">
    <property type="component" value="Unassembled WGS sequence"/>
</dbReference>
<organism evidence="1 2">
    <name type="scientific">Thelohanellus kitauei</name>
    <name type="common">Myxosporean</name>
    <dbReference type="NCBI Taxonomy" id="669202"/>
    <lineage>
        <taxon>Eukaryota</taxon>
        <taxon>Metazoa</taxon>
        <taxon>Cnidaria</taxon>
        <taxon>Myxozoa</taxon>
        <taxon>Myxosporea</taxon>
        <taxon>Bivalvulida</taxon>
        <taxon>Platysporina</taxon>
        <taxon>Myxobolidae</taxon>
        <taxon>Thelohanellus</taxon>
    </lineage>
</organism>
<dbReference type="AlphaFoldDB" id="A0A0C2MMS5"/>
<evidence type="ECO:0000313" key="2">
    <source>
        <dbReference type="Proteomes" id="UP000031668"/>
    </source>
</evidence>
<keyword evidence="2" id="KW-1185">Reference proteome</keyword>
<reference evidence="1 2" key="1">
    <citation type="journal article" date="2014" name="Genome Biol. Evol.">
        <title>The genome of the myxosporean Thelohanellus kitauei shows adaptations to nutrient acquisition within its fish host.</title>
        <authorList>
            <person name="Yang Y."/>
            <person name="Xiong J."/>
            <person name="Zhou Z."/>
            <person name="Huo F."/>
            <person name="Miao W."/>
            <person name="Ran C."/>
            <person name="Liu Y."/>
            <person name="Zhang J."/>
            <person name="Feng J."/>
            <person name="Wang M."/>
            <person name="Wang M."/>
            <person name="Wang L."/>
            <person name="Yao B."/>
        </authorList>
    </citation>
    <scope>NUCLEOTIDE SEQUENCE [LARGE SCALE GENOMIC DNA]</scope>
    <source>
        <strain evidence="1">Wuqing</strain>
    </source>
</reference>
<proteinExistence type="predicted"/>
<gene>
    <name evidence="1" type="ORF">RF11_12151</name>
</gene>
<dbReference type="EMBL" id="JWZT01004836">
    <property type="protein sequence ID" value="KII62946.1"/>
    <property type="molecule type" value="Genomic_DNA"/>
</dbReference>
<protein>
    <recommendedName>
        <fullName evidence="3">Integrase catalytic domain-containing protein</fullName>
    </recommendedName>
</protein>
<comment type="caution">
    <text evidence="1">The sequence shown here is derived from an EMBL/GenBank/DDBJ whole genome shotgun (WGS) entry which is preliminary data.</text>
</comment>
<evidence type="ECO:0000313" key="1">
    <source>
        <dbReference type="EMBL" id="KII62946.1"/>
    </source>
</evidence>